<dbReference type="eggNOG" id="ENOG502Z9XI">
    <property type="taxonomic scope" value="Bacteria"/>
</dbReference>
<name>U1YIU3_ANEAE</name>
<protein>
    <recommendedName>
        <fullName evidence="3">NERD domain-containing protein</fullName>
    </recommendedName>
</protein>
<organism evidence="4 5">
    <name type="scientific">Aneurinibacillus aneurinilyticus ATCC 12856</name>
    <dbReference type="NCBI Taxonomy" id="649747"/>
    <lineage>
        <taxon>Bacteria</taxon>
        <taxon>Bacillati</taxon>
        <taxon>Bacillota</taxon>
        <taxon>Bacilli</taxon>
        <taxon>Bacillales</taxon>
        <taxon>Paenibacillaceae</taxon>
        <taxon>Aneurinibacillus group</taxon>
        <taxon>Aneurinibacillus</taxon>
    </lineage>
</organism>
<dbReference type="AlphaFoldDB" id="U1YIU3"/>
<accession>U1YIU3</accession>
<dbReference type="EMBL" id="AWSJ01000078">
    <property type="protein sequence ID" value="ERI10701.1"/>
    <property type="molecule type" value="Genomic_DNA"/>
</dbReference>
<keyword evidence="5" id="KW-1185">Reference proteome</keyword>
<evidence type="ECO:0000313" key="4">
    <source>
        <dbReference type="EMBL" id="ERI10701.1"/>
    </source>
</evidence>
<dbReference type="PROSITE" id="PS50965">
    <property type="entry name" value="NERD"/>
    <property type="match status" value="1"/>
</dbReference>
<dbReference type="HOGENOM" id="CLU_069309_0_0_9"/>
<evidence type="ECO:0000259" key="3">
    <source>
        <dbReference type="PROSITE" id="PS50965"/>
    </source>
</evidence>
<keyword evidence="1" id="KW-0175">Coiled coil</keyword>
<dbReference type="Pfam" id="PF08378">
    <property type="entry name" value="NERD"/>
    <property type="match status" value="1"/>
</dbReference>
<comment type="caution">
    <text evidence="4">The sequence shown here is derived from an EMBL/GenBank/DDBJ whole genome shotgun (WGS) entry which is preliminary data.</text>
</comment>
<keyword evidence="2" id="KW-0472">Membrane</keyword>
<evidence type="ECO:0000256" key="1">
    <source>
        <dbReference type="SAM" id="Coils"/>
    </source>
</evidence>
<proteinExistence type="predicted"/>
<dbReference type="PATRIC" id="fig|649747.3.peg.1094"/>
<evidence type="ECO:0000256" key="2">
    <source>
        <dbReference type="SAM" id="Phobius"/>
    </source>
</evidence>
<feature type="transmembrane region" description="Helical" evidence="2">
    <location>
        <begin position="6"/>
        <end position="24"/>
    </location>
</feature>
<keyword evidence="2" id="KW-1133">Transmembrane helix</keyword>
<sequence length="320" mass="37038">MQYIMEYIAGSLFCILILCIWFLYRQRKKYLQAQQETLTKHQDEIASITTNLVNQQEQNREEFQVKLLQTKQELNELEGKLNKYISDVKAYSRNAGEIVTHQVLEGIKAELIEEGCLSSYDMLIIPNVFIPISSKQGLKTRQIDHLVLLPTGIYVIETKYWRGKIIHGLTRENAGEFSFIIDMMAQSSADKEHTIVFVPTKTLDESEGSTSIQVRSYGEPTKQVAHTAYALQSFLSDRLGEEKVGYVTPIVYFGYQQVEEHLKEILDLSKDSVARFTNQGELKEFFENEMKKKRVYTLNDLQQICQAIESINYREFIMLS</sequence>
<feature type="coiled-coil region" evidence="1">
    <location>
        <begin position="31"/>
        <end position="94"/>
    </location>
</feature>
<gene>
    <name evidence="4" type="ORF">HMPREF0083_01205</name>
</gene>
<keyword evidence="2" id="KW-0812">Transmembrane</keyword>
<dbReference type="RefSeq" id="WP_021624976.1">
    <property type="nucleotide sequence ID" value="NZ_KE952928.1"/>
</dbReference>
<feature type="domain" description="NERD" evidence="3">
    <location>
        <begin position="105"/>
        <end position="254"/>
    </location>
</feature>
<dbReference type="STRING" id="649747.HMPREF0083_01205"/>
<evidence type="ECO:0000313" key="5">
    <source>
        <dbReference type="Proteomes" id="UP000016511"/>
    </source>
</evidence>
<dbReference type="GeneID" id="92841860"/>
<reference evidence="4 5" key="1">
    <citation type="submission" date="2013-08" db="EMBL/GenBank/DDBJ databases">
        <authorList>
            <person name="Weinstock G."/>
            <person name="Sodergren E."/>
            <person name="Wylie T."/>
            <person name="Fulton L."/>
            <person name="Fulton R."/>
            <person name="Fronick C."/>
            <person name="O'Laughlin M."/>
            <person name="Godfrey J."/>
            <person name="Miner T."/>
            <person name="Herter B."/>
            <person name="Appelbaum E."/>
            <person name="Cordes M."/>
            <person name="Lek S."/>
            <person name="Wollam A."/>
            <person name="Pepin K.H."/>
            <person name="Palsikar V.B."/>
            <person name="Mitreva M."/>
            <person name="Wilson R.K."/>
        </authorList>
    </citation>
    <scope>NUCLEOTIDE SEQUENCE [LARGE SCALE GENOMIC DNA]</scope>
    <source>
        <strain evidence="4 5">ATCC 12856</strain>
    </source>
</reference>
<dbReference type="InterPro" id="IPR011528">
    <property type="entry name" value="NERD"/>
</dbReference>
<dbReference type="Proteomes" id="UP000016511">
    <property type="component" value="Unassembled WGS sequence"/>
</dbReference>